<protein>
    <submittedName>
        <fullName evidence="2">Uncharacterized protein</fullName>
    </submittedName>
</protein>
<name>A0ABN5PM43_9ACTO</name>
<keyword evidence="3" id="KW-1185">Reference proteome</keyword>
<evidence type="ECO:0000313" key="3">
    <source>
        <dbReference type="Proteomes" id="UP000273001"/>
    </source>
</evidence>
<reference evidence="2 3" key="1">
    <citation type="submission" date="2018-09" db="EMBL/GenBank/DDBJ databases">
        <authorList>
            <person name="Li J."/>
        </authorList>
    </citation>
    <scope>NUCLEOTIDE SEQUENCE [LARGE SCALE GENOMIC DNA]</scope>
    <source>
        <strain evidence="2 3">2129</strain>
    </source>
</reference>
<evidence type="ECO:0000313" key="2">
    <source>
        <dbReference type="EMBL" id="AYD89246.1"/>
    </source>
</evidence>
<dbReference type="RefSeq" id="WP_120203715.1">
    <property type="nucleotide sequence ID" value="NZ_CP032514.1"/>
</dbReference>
<dbReference type="EMBL" id="CP032514">
    <property type="protein sequence ID" value="AYD89246.1"/>
    <property type="molecule type" value="Genomic_DNA"/>
</dbReference>
<organism evidence="2 3">
    <name type="scientific">Actinomyces lilanjuaniae</name>
    <dbReference type="NCBI Taxonomy" id="2321394"/>
    <lineage>
        <taxon>Bacteria</taxon>
        <taxon>Bacillati</taxon>
        <taxon>Actinomycetota</taxon>
        <taxon>Actinomycetes</taxon>
        <taxon>Actinomycetales</taxon>
        <taxon>Actinomycetaceae</taxon>
        <taxon>Actinomyces</taxon>
    </lineage>
</organism>
<sequence>MTFDYEEGYREDTSIRKEVDGELNETITAANELVENGYTDTEFHSPIRQGTLTRTVSWKVGEEPPQLGDGSGQEPGDSHDDESRDRNDWRGGWDNGGGRYPRHEPGGDDQANRYPDGRQY</sequence>
<feature type="compositionally biased region" description="Basic and acidic residues" evidence="1">
    <location>
        <begin position="76"/>
        <end position="91"/>
    </location>
</feature>
<evidence type="ECO:0000256" key="1">
    <source>
        <dbReference type="SAM" id="MobiDB-lite"/>
    </source>
</evidence>
<gene>
    <name evidence="2" type="ORF">D5R93_02780</name>
</gene>
<accession>A0ABN5PM43</accession>
<proteinExistence type="predicted"/>
<feature type="region of interest" description="Disordered" evidence="1">
    <location>
        <begin position="54"/>
        <end position="120"/>
    </location>
</feature>
<dbReference type="Proteomes" id="UP000273001">
    <property type="component" value="Chromosome"/>
</dbReference>